<dbReference type="OrthoDB" id="6876297at2759"/>
<reference evidence="2" key="1">
    <citation type="submission" date="2025-08" db="UniProtKB">
        <authorList>
            <consortium name="RefSeq"/>
        </authorList>
    </citation>
    <scope>IDENTIFICATION</scope>
    <source>
        <tissue evidence="2">Whole body</tissue>
    </source>
</reference>
<dbReference type="Proteomes" id="UP000694846">
    <property type="component" value="Unplaced"/>
</dbReference>
<protein>
    <submittedName>
        <fullName evidence="2">Phosphatidylethanolamine-binding protein homolog F40A3.3-like isoform X1</fullName>
    </submittedName>
</protein>
<dbReference type="InterPro" id="IPR036610">
    <property type="entry name" value="PEBP-like_sf"/>
</dbReference>
<evidence type="ECO:0000313" key="1">
    <source>
        <dbReference type="Proteomes" id="UP000694846"/>
    </source>
</evidence>
<evidence type="ECO:0000313" key="2">
    <source>
        <dbReference type="RefSeq" id="XP_025425182.1"/>
    </source>
</evidence>
<name>A0A8B8GSF3_9HEMI</name>
<dbReference type="AlphaFoldDB" id="A0A8B8GSF3"/>
<dbReference type="RefSeq" id="XP_025425182.1">
    <property type="nucleotide sequence ID" value="XM_025569397.1"/>
</dbReference>
<keyword evidence="1" id="KW-1185">Reference proteome</keyword>
<sequence>MWRVVIYFICTALGSYANEEVFLSLLQHGIIPDVIPFPPIEPVLVRYASGAEAKYGNVIDVEDLVKPPDVSWNLGSNNFYTFGLIDAGITSRIDCHTTTFLQWLVINIPESDIAKGYTMAPFVRSLPKKKVFGQSVYYRYVYLVYQQMDKIEGYEILKFKSDNRSYLQLVITLFPLKTAIEILGEITNRTGFSMFDVCSEFLMDKPVAGNLVLVKYKDIYIPPEPLIDL</sequence>
<dbReference type="Gene3D" id="3.90.280.10">
    <property type="entry name" value="PEBP-like"/>
    <property type="match status" value="1"/>
</dbReference>
<proteinExistence type="predicted"/>
<dbReference type="SUPFAM" id="SSF49777">
    <property type="entry name" value="PEBP-like"/>
    <property type="match status" value="1"/>
</dbReference>
<dbReference type="GeneID" id="112694056"/>
<gene>
    <name evidence="2" type="primary">LOC112694056</name>
</gene>
<organism evidence="1 2">
    <name type="scientific">Sipha flava</name>
    <name type="common">yellow sugarcane aphid</name>
    <dbReference type="NCBI Taxonomy" id="143950"/>
    <lineage>
        <taxon>Eukaryota</taxon>
        <taxon>Metazoa</taxon>
        <taxon>Ecdysozoa</taxon>
        <taxon>Arthropoda</taxon>
        <taxon>Hexapoda</taxon>
        <taxon>Insecta</taxon>
        <taxon>Pterygota</taxon>
        <taxon>Neoptera</taxon>
        <taxon>Paraneoptera</taxon>
        <taxon>Hemiptera</taxon>
        <taxon>Sternorrhyncha</taxon>
        <taxon>Aphidomorpha</taxon>
        <taxon>Aphidoidea</taxon>
        <taxon>Aphididae</taxon>
        <taxon>Sipha</taxon>
    </lineage>
</organism>
<accession>A0A8B8GSF3</accession>